<dbReference type="Pfam" id="PF00577">
    <property type="entry name" value="Usher"/>
    <property type="match status" value="1"/>
</dbReference>
<feature type="domain" description="PapC N-terminal" evidence="12">
    <location>
        <begin position="29"/>
        <end position="170"/>
    </location>
</feature>
<organism evidence="13 14">
    <name type="scientific">Haemophilus influenzae F3047</name>
    <dbReference type="NCBI Taxonomy" id="935897"/>
    <lineage>
        <taxon>Bacteria</taxon>
        <taxon>Pseudomonadati</taxon>
        <taxon>Pseudomonadota</taxon>
        <taxon>Gammaproteobacteria</taxon>
        <taxon>Pasteurellales</taxon>
        <taxon>Pasteurellaceae</taxon>
        <taxon>Haemophilus</taxon>
    </lineage>
</organism>
<dbReference type="PANTHER" id="PTHR30451:SF5">
    <property type="entry name" value="SLR0019 PROTEIN"/>
    <property type="match status" value="1"/>
</dbReference>
<evidence type="ECO:0000259" key="11">
    <source>
        <dbReference type="Pfam" id="PF13953"/>
    </source>
</evidence>
<dbReference type="Pfam" id="PF13953">
    <property type="entry name" value="PapC_C"/>
    <property type="match status" value="1"/>
</dbReference>
<dbReference type="InterPro" id="IPR042186">
    <property type="entry name" value="FimD_plug_dom"/>
</dbReference>
<accession>A0AAV2U424</accession>
<keyword evidence="7 9" id="KW-0472">Membrane</keyword>
<dbReference type="PROSITE" id="PS01151">
    <property type="entry name" value="FIMBRIAL_USHER"/>
    <property type="match status" value="1"/>
</dbReference>
<feature type="signal peptide" evidence="10">
    <location>
        <begin position="1"/>
        <end position="26"/>
    </location>
</feature>
<dbReference type="InterPro" id="IPR043142">
    <property type="entry name" value="PapC-like_C_sf"/>
</dbReference>
<proteinExistence type="inferred from homology"/>
<keyword evidence="8 9" id="KW-0998">Cell outer membrane</keyword>
<feature type="domain" description="PapC-like C-terminal" evidence="11">
    <location>
        <begin position="752"/>
        <end position="816"/>
    </location>
</feature>
<reference evidence="13 14" key="1">
    <citation type="journal article" date="2012" name="Emerg. Infect. Dis.">
        <title>Lineage-specific Virulence Determinants of Haemophilus influenzae Biogroup aegyptius.</title>
        <authorList>
            <person name="Strouts F.R."/>
            <person name="Power P."/>
            <person name="Croucher N.J."/>
            <person name="Corton N."/>
            <person name="van Tonder A."/>
            <person name="Quail M.A."/>
            <person name="Langford P.R."/>
            <person name="Hudson M.J."/>
            <person name="Parkhill J."/>
            <person name="Kroll J.S."/>
            <person name="Bentley S.D."/>
        </authorList>
    </citation>
    <scope>NUCLEOTIDE SEQUENCE [LARGE SCALE GENOMIC DNA]</scope>
    <source>
        <strain evidence="13 14">F3047</strain>
    </source>
</reference>
<dbReference type="Gene3D" id="2.60.40.3110">
    <property type="match status" value="1"/>
</dbReference>
<protein>
    <submittedName>
        <fullName evidence="13">Fimbrial usher protein</fullName>
    </submittedName>
</protein>
<evidence type="ECO:0000313" key="14">
    <source>
        <dbReference type="Proteomes" id="UP000006797"/>
    </source>
</evidence>
<evidence type="ECO:0000313" key="13">
    <source>
        <dbReference type="EMBL" id="CBY86962.1"/>
    </source>
</evidence>
<evidence type="ECO:0000256" key="5">
    <source>
        <dbReference type="ARBA" id="ARBA00022692"/>
    </source>
</evidence>
<dbReference type="RefSeq" id="WP_013527603.1">
    <property type="nucleotide sequence ID" value="NC_014922.1"/>
</dbReference>
<evidence type="ECO:0000256" key="10">
    <source>
        <dbReference type="SAM" id="SignalP"/>
    </source>
</evidence>
<dbReference type="Proteomes" id="UP000006797">
    <property type="component" value="Chromosome"/>
</dbReference>
<name>A0AAV2U424_HAEIF</name>
<dbReference type="InterPro" id="IPR000015">
    <property type="entry name" value="Fimb_usher"/>
</dbReference>
<dbReference type="KEGG" id="hil:HICON_15010"/>
<dbReference type="InterPro" id="IPR037224">
    <property type="entry name" value="PapC_N_sf"/>
</dbReference>
<keyword evidence="5 9" id="KW-0812">Transmembrane</keyword>
<dbReference type="SUPFAM" id="SSF141729">
    <property type="entry name" value="FimD N-terminal domain-like"/>
    <property type="match status" value="1"/>
</dbReference>
<evidence type="ECO:0000259" key="12">
    <source>
        <dbReference type="Pfam" id="PF13954"/>
    </source>
</evidence>
<evidence type="ECO:0000256" key="3">
    <source>
        <dbReference type="ARBA" id="ARBA00022448"/>
    </source>
</evidence>
<evidence type="ECO:0000256" key="7">
    <source>
        <dbReference type="ARBA" id="ARBA00023136"/>
    </source>
</evidence>
<dbReference type="Gene3D" id="3.10.20.410">
    <property type="match status" value="1"/>
</dbReference>
<dbReference type="Gene3D" id="2.60.40.2610">
    <property type="entry name" value="Outer membrane usher protein FimD, plug domain"/>
    <property type="match status" value="1"/>
</dbReference>
<dbReference type="InterPro" id="IPR025885">
    <property type="entry name" value="PapC_N"/>
</dbReference>
<sequence>MKIFNVKLSPICYSLLLCFSATPVQADDTFNINFLRQKTDAPLVDISRFNHKNAVLPGEYPAEIYVNEQYKGNLSLTFADKGKKVALCLTPDLIDLLDLRKEAYRSQIDNSGCLDAEIVLTNINIVFDTSLQRLNISAPQALIAQRPRDYISPSQWQDGVPAAFINYDVNNYHYESKIIQSNQQFIAIRAGANIGSWALRHSGSRSWYKTSKGDSEKDRYQNNETYLQKDFAAIQGLVTLGDFNSQSKVQEGIGLRGVQVASDDRMLASSQRGYAPVIQGVANTNALITIKQDGNIIYQTNVPAGPFNISDLYPSGSNNDLTVEITEANGVKRSFNVPYASLTPLIRMGQFTYQAAAGHYRYGSQVYSQDKVAQLSFQYGLLNDLTINSGAILHKDYRSLLLGAGFNTPIGAFTTDTTLSRTYFSNSNNVKRGYSIHASYSVNLPATSTNVTLAAYRYSSRDFYNLRDAIFANHSNFIDDENIHSSLFYRPKNQYQVSINQRLGEKWGNFYIIGSTHNYWNSNHARHEYQVSYSNTYKRLSYQFGFSQSIDRTSKTRNNSLYVNFSLPLGGKGASISTTMASNHQYHSLQTTFSDSMGENNQFNYNLSSMTDSKNHRSASTNLNYRTNIAEYSASAAVYNDGIRQYGLGANGSIVVHPYGITLGNSVNDNFMIVHAKNGHGAKVNTGTGQTLDYFGNAIVPYTTPYSINYVGIDTSHMPNNLEFSATERQIIPRANSINLVNFESHQNTMILFKVKLAKGGVIPMAAEAKDSDGSFAGFIGQGGMLFANSLTQTKGNITVRWGANESEQCQFNYNVNLDNQNDEIQQYEAICR</sequence>
<evidence type="ECO:0000256" key="9">
    <source>
        <dbReference type="RuleBase" id="RU003884"/>
    </source>
</evidence>
<dbReference type="Pfam" id="PF13954">
    <property type="entry name" value="PapC_N"/>
    <property type="match status" value="1"/>
</dbReference>
<evidence type="ECO:0000256" key="4">
    <source>
        <dbReference type="ARBA" id="ARBA00022452"/>
    </source>
</evidence>
<keyword evidence="6 10" id="KW-0732">Signal</keyword>
<evidence type="ECO:0000256" key="2">
    <source>
        <dbReference type="ARBA" id="ARBA00008064"/>
    </source>
</evidence>
<dbReference type="GO" id="GO:0009279">
    <property type="term" value="C:cell outer membrane"/>
    <property type="evidence" value="ECO:0007669"/>
    <property type="project" value="UniProtKB-SubCell"/>
</dbReference>
<dbReference type="EMBL" id="FQ670204">
    <property type="protein sequence ID" value="CBY86962.1"/>
    <property type="molecule type" value="Genomic_DNA"/>
</dbReference>
<feature type="chain" id="PRO_5043472396" evidence="10">
    <location>
        <begin position="27"/>
        <end position="833"/>
    </location>
</feature>
<dbReference type="InterPro" id="IPR025949">
    <property type="entry name" value="PapC-like_C"/>
</dbReference>
<dbReference type="Gene3D" id="2.60.40.2070">
    <property type="match status" value="1"/>
</dbReference>
<evidence type="ECO:0000256" key="1">
    <source>
        <dbReference type="ARBA" id="ARBA00004571"/>
    </source>
</evidence>
<dbReference type="AlphaFoldDB" id="A0AAV2U424"/>
<evidence type="ECO:0000256" key="8">
    <source>
        <dbReference type="ARBA" id="ARBA00023237"/>
    </source>
</evidence>
<comment type="subcellular location">
    <subcellularLocation>
        <location evidence="1 9">Cell outer membrane</location>
        <topology evidence="1 9">Multi-pass membrane protein</topology>
    </subcellularLocation>
</comment>
<dbReference type="GO" id="GO:0015473">
    <property type="term" value="F:fimbrial usher porin activity"/>
    <property type="evidence" value="ECO:0007669"/>
    <property type="project" value="InterPro"/>
</dbReference>
<dbReference type="GO" id="GO:0009297">
    <property type="term" value="P:pilus assembly"/>
    <property type="evidence" value="ECO:0007669"/>
    <property type="project" value="InterPro"/>
</dbReference>
<dbReference type="InterPro" id="IPR018030">
    <property type="entry name" value="Fimbrial_membr_usher_CS"/>
</dbReference>
<keyword evidence="9" id="KW-1029">Fimbrium biogenesis</keyword>
<dbReference type="PANTHER" id="PTHR30451">
    <property type="entry name" value="OUTER MEMBRANE USHER PROTEIN"/>
    <property type="match status" value="1"/>
</dbReference>
<keyword evidence="4" id="KW-1134">Transmembrane beta strand</keyword>
<keyword evidence="3 9" id="KW-0813">Transport</keyword>
<evidence type="ECO:0000256" key="6">
    <source>
        <dbReference type="ARBA" id="ARBA00022729"/>
    </source>
</evidence>
<comment type="similarity">
    <text evidence="2 9">Belongs to the fimbrial export usher family.</text>
</comment>
<gene>
    <name evidence="13" type="primary">aef4C</name>
    <name evidence="13" type="ORF">HICON_15010</name>
</gene>